<accession>A0AAD9FUA0</accession>
<evidence type="ECO:0000256" key="3">
    <source>
        <dbReference type="ARBA" id="ARBA00009188"/>
    </source>
</evidence>
<comment type="subunit">
    <text evidence="11">Component of the mitochondrial contact site and cristae organizing system (MICOS) complex.</text>
</comment>
<evidence type="ECO:0000256" key="12">
    <source>
        <dbReference type="SAM" id="MobiDB-lite"/>
    </source>
</evidence>
<evidence type="ECO:0000313" key="13">
    <source>
        <dbReference type="EMBL" id="KAK1926231.1"/>
    </source>
</evidence>
<evidence type="ECO:0000256" key="9">
    <source>
        <dbReference type="ARBA" id="ARBA00032159"/>
    </source>
</evidence>
<dbReference type="AlphaFoldDB" id="A0AAD9FUA0"/>
<comment type="caution">
    <text evidence="13">The sequence shown here is derived from an EMBL/GenBank/DDBJ whole genome shotgun (WGS) entry which is preliminary data.</text>
</comment>
<gene>
    <name evidence="13" type="ORF">DB88DRAFT_481174</name>
</gene>
<comment type="similarity">
    <text evidence="3 11">Belongs to the MICOS complex subunit Mic12 family.</text>
</comment>
<keyword evidence="7 11" id="KW-0496">Mitochondrion</keyword>
<evidence type="ECO:0000256" key="2">
    <source>
        <dbReference type="ARBA" id="ARBA00004370"/>
    </source>
</evidence>
<evidence type="ECO:0000256" key="1">
    <source>
        <dbReference type="ARBA" id="ARBA00002689"/>
    </source>
</evidence>
<dbReference type="EMBL" id="JAODAN010000002">
    <property type="protein sequence ID" value="KAK1926231.1"/>
    <property type="molecule type" value="Genomic_DNA"/>
</dbReference>
<protein>
    <recommendedName>
        <fullName evidence="4 11">MICOS complex subunit MIC12</fullName>
    </recommendedName>
    <alternativeName>
        <fullName evidence="10 11">Altered inheritance of mitochondria protein 5, mitochondrial</fullName>
    </alternativeName>
    <alternativeName>
        <fullName evidence="9 11">Found in mitochondrial proteome protein 51</fullName>
    </alternativeName>
</protein>
<evidence type="ECO:0000256" key="11">
    <source>
        <dbReference type="RuleBase" id="RU363010"/>
    </source>
</evidence>
<keyword evidence="6" id="KW-1133">Transmembrane helix</keyword>
<comment type="function">
    <text evidence="1 11">Component of the MICOS complex, a large protein complex of the mitochondrial inner membrane that plays crucial roles in the maintenance of crista junctions, inner membrane architecture, and formation of contact sites to the outer membrane.</text>
</comment>
<evidence type="ECO:0000256" key="7">
    <source>
        <dbReference type="ARBA" id="ARBA00023128"/>
    </source>
</evidence>
<dbReference type="GO" id="GO:0042407">
    <property type="term" value="P:cristae formation"/>
    <property type="evidence" value="ECO:0007669"/>
    <property type="project" value="InterPro"/>
</dbReference>
<name>A0AAD9FUA0_PAPLA</name>
<evidence type="ECO:0000313" key="14">
    <source>
        <dbReference type="Proteomes" id="UP001182556"/>
    </source>
</evidence>
<keyword evidence="5" id="KW-0812">Transmembrane</keyword>
<sequence length="199" mass="20824">MAGFILGTSGGVLAAAAVYYTLSTDLKRQTAHLRDDLRNSSHLLSSSFDPQTPPPAASALVGPSYPREPRFSETLRSRWNLAVARAVDGVRTTDWAAATTALVDTGAGLVQKLGGEVQKDVRKVEGKLAEVGREVKHVGEEIVERVEAAKDGKTLPASTPVRGGLGEVGGNIREESLTGGPVALVKAKRTSEGAAGRLV</sequence>
<keyword evidence="8" id="KW-0472">Membrane</keyword>
<organism evidence="13 14">
    <name type="scientific">Papiliotrema laurentii</name>
    <name type="common">Cryptococcus laurentii</name>
    <dbReference type="NCBI Taxonomy" id="5418"/>
    <lineage>
        <taxon>Eukaryota</taxon>
        <taxon>Fungi</taxon>
        <taxon>Dikarya</taxon>
        <taxon>Basidiomycota</taxon>
        <taxon>Agaricomycotina</taxon>
        <taxon>Tremellomycetes</taxon>
        <taxon>Tremellales</taxon>
        <taxon>Rhynchogastremaceae</taxon>
        <taxon>Papiliotrema</taxon>
    </lineage>
</organism>
<proteinExistence type="inferred from homology"/>
<evidence type="ECO:0000256" key="8">
    <source>
        <dbReference type="ARBA" id="ARBA00023136"/>
    </source>
</evidence>
<dbReference type="InterPro" id="IPR031463">
    <property type="entry name" value="Mic12"/>
</dbReference>
<dbReference type="GO" id="GO:0044284">
    <property type="term" value="C:mitochondrial crista junction"/>
    <property type="evidence" value="ECO:0007669"/>
    <property type="project" value="InterPro"/>
</dbReference>
<evidence type="ECO:0000256" key="4">
    <source>
        <dbReference type="ARBA" id="ARBA00018170"/>
    </source>
</evidence>
<dbReference type="GO" id="GO:0061617">
    <property type="term" value="C:MICOS complex"/>
    <property type="evidence" value="ECO:0007669"/>
    <property type="project" value="UniProtKB-UniRule"/>
</dbReference>
<reference evidence="13" key="1">
    <citation type="submission" date="2023-02" db="EMBL/GenBank/DDBJ databases">
        <title>Identification and recombinant expression of a fungal hydrolase from Papiliotrema laurentii that hydrolyzes apple cutin and clears colloidal polyester polyurethane.</title>
        <authorList>
            <consortium name="DOE Joint Genome Institute"/>
            <person name="Roman V.A."/>
            <person name="Bojanowski C."/>
            <person name="Crable B.R."/>
            <person name="Wagner D.N."/>
            <person name="Hung C.S."/>
            <person name="Nadeau L.J."/>
            <person name="Schratz L."/>
            <person name="Haridas S."/>
            <person name="Pangilinan J."/>
            <person name="Lipzen A."/>
            <person name="Na H."/>
            <person name="Yan M."/>
            <person name="Ng V."/>
            <person name="Grigoriev I.V."/>
            <person name="Spatafora J.W."/>
            <person name="Barlow D."/>
            <person name="Biffinger J."/>
            <person name="Kelley-Loughnane N."/>
            <person name="Varaljay V.A."/>
            <person name="Crookes-Goodson W.J."/>
        </authorList>
    </citation>
    <scope>NUCLEOTIDE SEQUENCE</scope>
    <source>
        <strain evidence="13">5307AH</strain>
    </source>
</reference>
<evidence type="ECO:0000256" key="6">
    <source>
        <dbReference type="ARBA" id="ARBA00022989"/>
    </source>
</evidence>
<evidence type="ECO:0000256" key="10">
    <source>
        <dbReference type="ARBA" id="ARBA00032985"/>
    </source>
</evidence>
<comment type="subcellular location">
    <subcellularLocation>
        <location evidence="2">Membrane</location>
    </subcellularLocation>
    <subcellularLocation>
        <location evidence="11">Mitochondrion inner membrane</location>
        <topology evidence="11">Single-pass membrane protein</topology>
    </subcellularLocation>
</comment>
<keyword evidence="11" id="KW-0999">Mitochondrion inner membrane</keyword>
<dbReference type="Proteomes" id="UP001182556">
    <property type="component" value="Unassembled WGS sequence"/>
</dbReference>
<evidence type="ECO:0000256" key="5">
    <source>
        <dbReference type="ARBA" id="ARBA00022692"/>
    </source>
</evidence>
<keyword evidence="14" id="KW-1185">Reference proteome</keyword>
<feature type="region of interest" description="Disordered" evidence="12">
    <location>
        <begin position="42"/>
        <end position="65"/>
    </location>
</feature>
<dbReference type="Pfam" id="PF17050">
    <property type="entry name" value="AIM5"/>
    <property type="match status" value="1"/>
</dbReference>